<feature type="short sequence motif" description="Q motif" evidence="9">
    <location>
        <begin position="18"/>
        <end position="46"/>
    </location>
</feature>
<dbReference type="InterPro" id="IPR027417">
    <property type="entry name" value="P-loop_NTPase"/>
</dbReference>
<dbReference type="CDD" id="cd18787">
    <property type="entry name" value="SF2_C_DEAD"/>
    <property type="match status" value="1"/>
</dbReference>
<dbReference type="Pfam" id="PF08147">
    <property type="entry name" value="DBP10CT"/>
    <property type="match status" value="1"/>
</dbReference>
<dbReference type="PANTHER" id="PTHR47959">
    <property type="entry name" value="ATP-DEPENDENT RNA HELICASE RHLE-RELATED"/>
    <property type="match status" value="1"/>
</dbReference>
<feature type="compositionally biased region" description="Basic residues" evidence="10">
    <location>
        <begin position="666"/>
        <end position="684"/>
    </location>
</feature>
<keyword evidence="15" id="KW-1185">Reference proteome</keyword>
<dbReference type="PROSITE" id="PS51192">
    <property type="entry name" value="HELICASE_ATP_BIND_1"/>
    <property type="match status" value="1"/>
</dbReference>
<dbReference type="GO" id="GO:0005829">
    <property type="term" value="C:cytosol"/>
    <property type="evidence" value="ECO:0007669"/>
    <property type="project" value="TreeGrafter"/>
</dbReference>
<dbReference type="InterPro" id="IPR014014">
    <property type="entry name" value="RNA_helicase_DEAD_Q_motif"/>
</dbReference>
<dbReference type="Gene3D" id="3.40.50.300">
    <property type="entry name" value="P-loop containing nucleotide triphosphate hydrolases"/>
    <property type="match status" value="2"/>
</dbReference>
<keyword evidence="4" id="KW-0378">Hydrolase</keyword>
<evidence type="ECO:0000256" key="6">
    <source>
        <dbReference type="ARBA" id="ARBA00022840"/>
    </source>
</evidence>
<dbReference type="InterPro" id="IPR050079">
    <property type="entry name" value="DEAD_box_RNA_helicase"/>
</dbReference>
<dbReference type="InterPro" id="IPR001650">
    <property type="entry name" value="Helicase_C-like"/>
</dbReference>
<dbReference type="EMBL" id="CAICTM010001503">
    <property type="protein sequence ID" value="CAB9524185.1"/>
    <property type="molecule type" value="Genomic_DNA"/>
</dbReference>
<dbReference type="GO" id="GO:0005524">
    <property type="term" value="F:ATP binding"/>
    <property type="evidence" value="ECO:0007669"/>
    <property type="project" value="UniProtKB-KW"/>
</dbReference>
<feature type="compositionally biased region" description="Polar residues" evidence="10">
    <location>
        <begin position="686"/>
        <end position="701"/>
    </location>
</feature>
<feature type="domain" description="DEAD-box RNA helicase Q" evidence="13">
    <location>
        <begin position="18"/>
        <end position="46"/>
    </location>
</feature>
<evidence type="ECO:0000256" key="9">
    <source>
        <dbReference type="PROSITE-ProRule" id="PRU00552"/>
    </source>
</evidence>
<feature type="region of interest" description="Disordered" evidence="10">
    <location>
        <begin position="832"/>
        <end position="917"/>
    </location>
</feature>
<dbReference type="GO" id="GO:0016787">
    <property type="term" value="F:hydrolase activity"/>
    <property type="evidence" value="ECO:0007669"/>
    <property type="project" value="UniProtKB-KW"/>
</dbReference>
<evidence type="ECO:0000256" key="10">
    <source>
        <dbReference type="SAM" id="MobiDB-lite"/>
    </source>
</evidence>
<dbReference type="GO" id="GO:0003724">
    <property type="term" value="F:RNA helicase activity"/>
    <property type="evidence" value="ECO:0007669"/>
    <property type="project" value="UniProtKB-EC"/>
</dbReference>
<dbReference type="PANTHER" id="PTHR47959:SF8">
    <property type="entry name" value="RNA HELICASE"/>
    <property type="match status" value="1"/>
</dbReference>
<dbReference type="InterPro" id="IPR014001">
    <property type="entry name" value="Helicase_ATP-bd"/>
</dbReference>
<name>A0A9N8HTE7_9STRA</name>
<comment type="similarity">
    <text evidence="1">Belongs to the DEAD box helicase family. DDX54/DBP10 subfamily.</text>
</comment>
<protein>
    <recommendedName>
        <fullName evidence="2">RNA helicase</fullName>
        <ecNumber evidence="2">3.6.4.13</ecNumber>
    </recommendedName>
</protein>
<evidence type="ECO:0000259" key="13">
    <source>
        <dbReference type="PROSITE" id="PS51195"/>
    </source>
</evidence>
<feature type="compositionally biased region" description="Basic and acidic residues" evidence="10">
    <location>
        <begin position="884"/>
        <end position="896"/>
    </location>
</feature>
<accession>A0A9N8HTE7</accession>
<feature type="compositionally biased region" description="Basic and acidic residues" evidence="10">
    <location>
        <begin position="867"/>
        <end position="877"/>
    </location>
</feature>
<evidence type="ECO:0000256" key="8">
    <source>
        <dbReference type="ARBA" id="ARBA00047984"/>
    </source>
</evidence>
<comment type="catalytic activity">
    <reaction evidence="8">
        <text>ATP + H2O = ADP + phosphate + H(+)</text>
        <dbReference type="Rhea" id="RHEA:13065"/>
        <dbReference type="ChEBI" id="CHEBI:15377"/>
        <dbReference type="ChEBI" id="CHEBI:15378"/>
        <dbReference type="ChEBI" id="CHEBI:30616"/>
        <dbReference type="ChEBI" id="CHEBI:43474"/>
        <dbReference type="ChEBI" id="CHEBI:456216"/>
        <dbReference type="EC" id="3.6.4.13"/>
    </reaction>
</comment>
<keyword evidence="3" id="KW-0547">Nucleotide-binding</keyword>
<evidence type="ECO:0000313" key="15">
    <source>
        <dbReference type="Proteomes" id="UP001153069"/>
    </source>
</evidence>
<evidence type="ECO:0000256" key="2">
    <source>
        <dbReference type="ARBA" id="ARBA00012552"/>
    </source>
</evidence>
<evidence type="ECO:0000256" key="4">
    <source>
        <dbReference type="ARBA" id="ARBA00022801"/>
    </source>
</evidence>
<dbReference type="EC" id="3.6.4.13" evidence="2"/>
<evidence type="ECO:0000256" key="3">
    <source>
        <dbReference type="ARBA" id="ARBA00022741"/>
    </source>
</evidence>
<evidence type="ECO:0000313" key="14">
    <source>
        <dbReference type="EMBL" id="CAB9524185.1"/>
    </source>
</evidence>
<dbReference type="SUPFAM" id="SSF52540">
    <property type="entry name" value="P-loop containing nucleoside triphosphate hydrolases"/>
    <property type="match status" value="1"/>
</dbReference>
<keyword evidence="6" id="KW-0067">ATP-binding</keyword>
<dbReference type="AlphaFoldDB" id="A0A9N8HTE7"/>
<feature type="compositionally biased region" description="Basic and acidic residues" evidence="10">
    <location>
        <begin position="633"/>
        <end position="652"/>
    </location>
</feature>
<evidence type="ECO:0000256" key="1">
    <source>
        <dbReference type="ARBA" id="ARBA00010379"/>
    </source>
</evidence>
<dbReference type="SMART" id="SM00490">
    <property type="entry name" value="HELICc"/>
    <property type="match status" value="1"/>
</dbReference>
<feature type="domain" description="Helicase ATP-binding" evidence="11">
    <location>
        <begin position="49"/>
        <end position="230"/>
    </location>
</feature>
<reference evidence="14" key="1">
    <citation type="submission" date="2020-06" db="EMBL/GenBank/DDBJ databases">
        <authorList>
            <consortium name="Plant Systems Biology data submission"/>
        </authorList>
    </citation>
    <scope>NUCLEOTIDE SEQUENCE</scope>
    <source>
        <strain evidence="14">D6</strain>
    </source>
</reference>
<dbReference type="SMART" id="SM00487">
    <property type="entry name" value="DEXDc"/>
    <property type="match status" value="1"/>
</dbReference>
<dbReference type="SMART" id="SM01123">
    <property type="entry name" value="DBP10CT"/>
    <property type="match status" value="1"/>
</dbReference>
<dbReference type="Pfam" id="PF00270">
    <property type="entry name" value="DEAD"/>
    <property type="match status" value="1"/>
</dbReference>
<dbReference type="InterPro" id="IPR011545">
    <property type="entry name" value="DEAD/DEAH_box_helicase_dom"/>
</dbReference>
<keyword evidence="7" id="KW-0694">RNA-binding</keyword>
<dbReference type="PROSITE" id="PS51195">
    <property type="entry name" value="Q_MOTIF"/>
    <property type="match status" value="1"/>
</dbReference>
<dbReference type="Proteomes" id="UP001153069">
    <property type="component" value="Unassembled WGS sequence"/>
</dbReference>
<evidence type="ECO:0000256" key="5">
    <source>
        <dbReference type="ARBA" id="ARBA00022806"/>
    </source>
</evidence>
<feature type="domain" description="Helicase C-terminal" evidence="12">
    <location>
        <begin position="258"/>
        <end position="419"/>
    </location>
</feature>
<sequence length="917" mass="101547">MTGDSGGKKKGSGGSASNGFKALGLSEPVFHGIVRMGFRMPTPVQRKALPVILTGADACVMARTGSGKTIAFLVPLLEKLLKLNASRHQQAPQQSSCRAVILSPTRELSMQTLKVLHKLAHFADLRAVGIHGGEGMEKQFDMLASKPDIIVATPGRLAHHLTEIPDFDLTNCQMCILDEGDRCMEMGFSQQIRQIGRTMPENCQKIILSATMPKVLVEFTKSGFCTDPQVVRLDTECSVSEELRIAFLACRSSEKDAALMHVLHQIQEDLETNDALRTGLTIIFAATRHHVEYIHCLLQASGISSTLIYGTLDQDARKANLSAFRSGKKSVLVVTDVAARGIDVPLIDHVIHYHFPPEAKLFVHRSGRAARAGRIGFCWGLVDPEEMPYMVDLHLFLGRKPMNAPEGNDNLSYSLQEMTPEMVHYGSLPVSILTQEVENVHRIINSELAGSLETESLQSLARVCNNAMKQYRRTRPEASKDGVRRAKAIMEGARLESGQRIGQGRIPTHPLLRDTEEKVYLATVKGADDEDKEQTLSNFHDHESMLQEIAAFRPKETVFEAFATGVGKDVGVASQVDRGRTTNTKKNNSTAALFAMKNMRRQMKTVRSKGTALVVAGSSTAQKLNQDEEEPAESEHKDASDAGGKSVDKSSNKVDQASGSTPEIRRPKKFLSKAERRKLAKAKKSGGNTSNAEAPTSITSNKPKKQQTDFRDPAFYIDNDLTSNTEEAHRARKIEAAMQPSAGMKGIIGAAFRIEEAMLDVVGDENEELVQKQRMTRWDKSKRKYVQTTVGDELRGESKSKKTRLESGQLVATEKMKLGELYAKWQKKTNRSIGRTGVFDSSEGPSTSEQYNSREAKGKQGAVKSAVEIKKEREKKQNMKIKNMKKEDRRRLEQKQKRGQGKSNDVGRQKPQGKKRR</sequence>
<dbReference type="GO" id="GO:0003723">
    <property type="term" value="F:RNA binding"/>
    <property type="evidence" value="ECO:0007669"/>
    <property type="project" value="UniProtKB-KW"/>
</dbReference>
<gene>
    <name evidence="14" type="ORF">SEMRO_1505_G278170.1</name>
</gene>
<feature type="region of interest" description="Disordered" evidence="10">
    <location>
        <begin position="603"/>
        <end position="724"/>
    </location>
</feature>
<dbReference type="PROSITE" id="PS51194">
    <property type="entry name" value="HELICASE_CTER"/>
    <property type="match status" value="1"/>
</dbReference>
<evidence type="ECO:0000256" key="7">
    <source>
        <dbReference type="ARBA" id="ARBA00022884"/>
    </source>
</evidence>
<keyword evidence="5 14" id="KW-0347">Helicase</keyword>
<dbReference type="InterPro" id="IPR012541">
    <property type="entry name" value="DBP10_C"/>
</dbReference>
<evidence type="ECO:0000259" key="12">
    <source>
        <dbReference type="PROSITE" id="PS51194"/>
    </source>
</evidence>
<proteinExistence type="inferred from homology"/>
<dbReference type="Pfam" id="PF00271">
    <property type="entry name" value="Helicase_C"/>
    <property type="match status" value="1"/>
</dbReference>
<organism evidence="14 15">
    <name type="scientific">Seminavis robusta</name>
    <dbReference type="NCBI Taxonomy" id="568900"/>
    <lineage>
        <taxon>Eukaryota</taxon>
        <taxon>Sar</taxon>
        <taxon>Stramenopiles</taxon>
        <taxon>Ochrophyta</taxon>
        <taxon>Bacillariophyta</taxon>
        <taxon>Bacillariophyceae</taxon>
        <taxon>Bacillariophycidae</taxon>
        <taxon>Naviculales</taxon>
        <taxon>Naviculaceae</taxon>
        <taxon>Seminavis</taxon>
    </lineage>
</organism>
<dbReference type="OrthoDB" id="10261375at2759"/>
<dbReference type="GO" id="GO:0005634">
    <property type="term" value="C:nucleus"/>
    <property type="evidence" value="ECO:0007669"/>
    <property type="project" value="InterPro"/>
</dbReference>
<evidence type="ECO:0000259" key="11">
    <source>
        <dbReference type="PROSITE" id="PS51192"/>
    </source>
</evidence>
<comment type="caution">
    <text evidence="14">The sequence shown here is derived from an EMBL/GenBank/DDBJ whole genome shotgun (WGS) entry which is preliminary data.</text>
</comment>